<sequence>MKLRYYKLPNGERNFGDELNPWLWEKLIPGILDEDASVAFVGIGSLINNGLPKRTRYARKIVIFGTGVGYGKEFPKLDESYTIYCVRGLLSAQALGISEKLAITDGAVLIRQVFSNQAPKKYRFSYMPHYELAGQGWKTVCQNLGFGYIDPRWSVEQVLSSISETEILLAEAMHGAIIADALRVPWLPITTNSSILAFKWQDWCSSIGVEYQPIRMKRLHHPKESLDILTPFRTIRDWSRQKEAAQALKQAALSRSPVLSKDSRIEMLTNQLEEKLQDFKKDVANGLFSCSE</sequence>
<dbReference type="Pfam" id="PF04230">
    <property type="entry name" value="PS_pyruv_trans"/>
    <property type="match status" value="1"/>
</dbReference>
<keyword evidence="2" id="KW-0808">Transferase</keyword>
<dbReference type="EMBL" id="CP046973">
    <property type="protein sequence ID" value="QGZ90203.1"/>
    <property type="molecule type" value="Genomic_DNA"/>
</dbReference>
<dbReference type="AlphaFoldDB" id="A0A857D3T7"/>
<protein>
    <submittedName>
        <fullName evidence="2">Polysaccharide pyruvyl transferase family protein</fullName>
    </submittedName>
</protein>
<gene>
    <name evidence="2" type="ORF">GQR42_12295</name>
</gene>
<dbReference type="InterPro" id="IPR007345">
    <property type="entry name" value="Polysacch_pyruvyl_Trfase"/>
</dbReference>
<organism evidence="2 3">
    <name type="scientific">Microcystis aeruginosa FD4</name>
    <dbReference type="NCBI Taxonomy" id="2686288"/>
    <lineage>
        <taxon>Bacteria</taxon>
        <taxon>Bacillati</taxon>
        <taxon>Cyanobacteriota</taxon>
        <taxon>Cyanophyceae</taxon>
        <taxon>Oscillatoriophycideae</taxon>
        <taxon>Chroococcales</taxon>
        <taxon>Microcystaceae</taxon>
        <taxon>Microcystis</taxon>
    </lineage>
</organism>
<reference evidence="2 3" key="1">
    <citation type="submission" date="2019-12" db="EMBL/GenBank/DDBJ databases">
        <title>Complete genome sequence of Microcystis aeruginosa strain FD4.</title>
        <authorList>
            <person name="Urakawa H."/>
        </authorList>
    </citation>
    <scope>NUCLEOTIDE SEQUENCE [LARGE SCALE GENOMIC DNA]</scope>
    <source>
        <strain evidence="2 3">FD4</strain>
    </source>
</reference>
<evidence type="ECO:0000313" key="3">
    <source>
        <dbReference type="Proteomes" id="UP000438345"/>
    </source>
</evidence>
<dbReference type="Proteomes" id="UP000438345">
    <property type="component" value="Chromosome"/>
</dbReference>
<evidence type="ECO:0000259" key="1">
    <source>
        <dbReference type="Pfam" id="PF04230"/>
    </source>
</evidence>
<evidence type="ECO:0000313" key="2">
    <source>
        <dbReference type="EMBL" id="QGZ90203.1"/>
    </source>
</evidence>
<proteinExistence type="predicted"/>
<accession>A0A857D3T7</accession>
<feature type="domain" description="Polysaccharide pyruvyl transferase" evidence="1">
    <location>
        <begin position="56"/>
        <end position="192"/>
    </location>
</feature>
<dbReference type="RefSeq" id="WP_158200186.1">
    <property type="nucleotide sequence ID" value="NZ_CP046973.1"/>
</dbReference>
<name>A0A857D3T7_MICAE</name>
<dbReference type="GO" id="GO:0016740">
    <property type="term" value="F:transferase activity"/>
    <property type="evidence" value="ECO:0007669"/>
    <property type="project" value="UniProtKB-KW"/>
</dbReference>